<dbReference type="RefSeq" id="WP_058734472.1">
    <property type="nucleotide sequence ID" value="NZ_LDTD01000133.1"/>
</dbReference>
<dbReference type="Pfam" id="PF13672">
    <property type="entry name" value="PP2C_2"/>
    <property type="match status" value="1"/>
</dbReference>
<dbReference type="PATRIC" id="fig|33051.3.peg.671"/>
<reference evidence="2 3" key="1">
    <citation type="journal article" date="2016" name="Front. Microbiol.">
        <title>Genomic Resource of Rice Seed Associated Bacteria.</title>
        <authorList>
            <person name="Midha S."/>
            <person name="Bansal K."/>
            <person name="Sharma S."/>
            <person name="Kumar N."/>
            <person name="Patil P.P."/>
            <person name="Chaudhry V."/>
            <person name="Patil P.B."/>
        </authorList>
    </citation>
    <scope>NUCLEOTIDE SEQUENCE [LARGE SCALE GENOMIC DNA]</scope>
    <source>
        <strain evidence="2 3">NS319</strain>
    </source>
</reference>
<dbReference type="CDD" id="cd00143">
    <property type="entry name" value="PP2Cc"/>
    <property type="match status" value="1"/>
</dbReference>
<dbReference type="InterPro" id="IPR001932">
    <property type="entry name" value="PPM-type_phosphatase-like_dom"/>
</dbReference>
<evidence type="ECO:0000313" key="3">
    <source>
        <dbReference type="Proteomes" id="UP000072867"/>
    </source>
</evidence>
<dbReference type="SMART" id="SM00331">
    <property type="entry name" value="PP2C_SIG"/>
    <property type="match status" value="1"/>
</dbReference>
<dbReference type="Proteomes" id="UP000072867">
    <property type="component" value="Unassembled WGS sequence"/>
</dbReference>
<dbReference type="SUPFAM" id="SSF81606">
    <property type="entry name" value="PP2C-like"/>
    <property type="match status" value="1"/>
</dbReference>
<proteinExistence type="predicted"/>
<sequence length="254" mass="27186">MNMPLRLVSTATTHPGLVRRVNEDRHCERPQDGLWVVADGMGGHAHGDWAAHAVVQALEGVELPDDFDTAVQTVADGVHSANRRIWAEAQRREQQMGSTVVALLIRGDRFAALWVGDSRAYLLRDAMLVPLTRDHSQVQEMVDRGLIAPEDAAHHPRGHVLARAIGVGARIAVDVVADSVEPGDRFLLCSDGLSGPVVDEELRQSLSRSSPSEAVEALLAQALARGAPDNVTAIVVAAQEATRLTFADTGGGRA</sequence>
<organism evidence="2 3">
    <name type="scientific">Sphingomonas sanguinis</name>
    <dbReference type="NCBI Taxonomy" id="33051"/>
    <lineage>
        <taxon>Bacteria</taxon>
        <taxon>Pseudomonadati</taxon>
        <taxon>Pseudomonadota</taxon>
        <taxon>Alphaproteobacteria</taxon>
        <taxon>Sphingomonadales</taxon>
        <taxon>Sphingomonadaceae</taxon>
        <taxon>Sphingomonas</taxon>
    </lineage>
</organism>
<dbReference type="PROSITE" id="PS51746">
    <property type="entry name" value="PPM_2"/>
    <property type="match status" value="1"/>
</dbReference>
<dbReference type="InterPro" id="IPR015655">
    <property type="entry name" value="PP2C"/>
</dbReference>
<dbReference type="EMBL" id="LDTD01000133">
    <property type="protein sequence ID" value="KTT68028.1"/>
    <property type="molecule type" value="Genomic_DNA"/>
</dbReference>
<feature type="domain" description="PPM-type phosphatase" evidence="1">
    <location>
        <begin position="7"/>
        <end position="238"/>
    </location>
</feature>
<protein>
    <submittedName>
        <fullName evidence="2">Serine/threonine protein phosphatase</fullName>
    </submittedName>
</protein>
<evidence type="ECO:0000259" key="1">
    <source>
        <dbReference type="PROSITE" id="PS51746"/>
    </source>
</evidence>
<accession>A0A147HT33</accession>
<name>A0A147HT33_9SPHN</name>
<dbReference type="PANTHER" id="PTHR47992">
    <property type="entry name" value="PROTEIN PHOSPHATASE"/>
    <property type="match status" value="1"/>
</dbReference>
<dbReference type="InterPro" id="IPR036457">
    <property type="entry name" value="PPM-type-like_dom_sf"/>
</dbReference>
<dbReference type="SMART" id="SM00332">
    <property type="entry name" value="PP2Cc"/>
    <property type="match status" value="1"/>
</dbReference>
<dbReference type="GO" id="GO:0004722">
    <property type="term" value="F:protein serine/threonine phosphatase activity"/>
    <property type="evidence" value="ECO:0007669"/>
    <property type="project" value="InterPro"/>
</dbReference>
<dbReference type="AlphaFoldDB" id="A0A147HT33"/>
<gene>
    <name evidence="2" type="ORF">NS319_15845</name>
</gene>
<dbReference type="Gene3D" id="3.60.40.10">
    <property type="entry name" value="PPM-type phosphatase domain"/>
    <property type="match status" value="1"/>
</dbReference>
<dbReference type="STRING" id="33051.SB4_14295"/>
<comment type="caution">
    <text evidence="2">The sequence shown here is derived from an EMBL/GenBank/DDBJ whole genome shotgun (WGS) entry which is preliminary data.</text>
</comment>
<evidence type="ECO:0000313" key="2">
    <source>
        <dbReference type="EMBL" id="KTT68028.1"/>
    </source>
</evidence>